<dbReference type="Pfam" id="PF00044">
    <property type="entry name" value="Gp_dh_N"/>
    <property type="match status" value="1"/>
</dbReference>
<dbReference type="AlphaFoldDB" id="A0A1F5EGH8"/>
<dbReference type="FunFam" id="3.40.50.720:FF:000001">
    <property type="entry name" value="Glyceraldehyde-3-phosphate dehydrogenase"/>
    <property type="match status" value="1"/>
</dbReference>
<organism evidence="9 10">
    <name type="scientific">Candidatus Campbellbacteria bacterium RIFCSPLOWO2_02_35_12</name>
    <dbReference type="NCBI Taxonomy" id="1797580"/>
    <lineage>
        <taxon>Bacteria</taxon>
        <taxon>Candidatus Campbelliibacteriota</taxon>
    </lineage>
</organism>
<feature type="binding site" evidence="4">
    <location>
        <position position="193"/>
    </location>
    <ligand>
        <name>D-glyceraldehyde 3-phosphate</name>
        <dbReference type="ChEBI" id="CHEBI:59776"/>
    </ligand>
</feature>
<dbReference type="Pfam" id="PF02800">
    <property type="entry name" value="Gp_dh_C"/>
    <property type="match status" value="1"/>
</dbReference>
<reference evidence="9 10" key="1">
    <citation type="journal article" date="2016" name="Nat. Commun.">
        <title>Thousands of microbial genomes shed light on interconnected biogeochemical processes in an aquifer system.</title>
        <authorList>
            <person name="Anantharaman K."/>
            <person name="Brown C.T."/>
            <person name="Hug L.A."/>
            <person name="Sharon I."/>
            <person name="Castelle C.J."/>
            <person name="Probst A.J."/>
            <person name="Thomas B.C."/>
            <person name="Singh A."/>
            <person name="Wilkins M.J."/>
            <person name="Karaoz U."/>
            <person name="Brodie E.L."/>
            <person name="Williams K.H."/>
            <person name="Hubbard S.S."/>
            <person name="Banfield J.F."/>
        </authorList>
    </citation>
    <scope>NUCLEOTIDE SEQUENCE [LARGE SCALE GENOMIC DNA]</scope>
</reference>
<keyword evidence="5" id="KW-0520">NAD</keyword>
<gene>
    <name evidence="9" type="ORF">A2Z61_00400</name>
</gene>
<evidence type="ECO:0000313" key="9">
    <source>
        <dbReference type="EMBL" id="OGD66475.1"/>
    </source>
</evidence>
<feature type="active site" description="Nucleophile" evidence="3">
    <location>
        <position position="163"/>
    </location>
</feature>
<keyword evidence="2" id="KW-0560">Oxidoreductase</keyword>
<evidence type="ECO:0000256" key="7">
    <source>
        <dbReference type="RuleBase" id="RU000397"/>
    </source>
</evidence>
<dbReference type="InterPro" id="IPR020831">
    <property type="entry name" value="GlycerAld/Erythrose_P_DH"/>
</dbReference>
<dbReference type="InterPro" id="IPR020828">
    <property type="entry name" value="GlycerAld_3-P_DH_NAD(P)-bd"/>
</dbReference>
<dbReference type="Proteomes" id="UP000186029">
    <property type="component" value="Unassembled WGS sequence"/>
</dbReference>
<evidence type="ECO:0000259" key="8">
    <source>
        <dbReference type="SMART" id="SM00846"/>
    </source>
</evidence>
<dbReference type="SUPFAM" id="SSF55347">
    <property type="entry name" value="Glyceraldehyde-3-phosphate dehydrogenase-like, C-terminal domain"/>
    <property type="match status" value="1"/>
</dbReference>
<evidence type="ECO:0000256" key="6">
    <source>
        <dbReference type="PIRSR" id="PIRSR000149-4"/>
    </source>
</evidence>
<dbReference type="InterPro" id="IPR036291">
    <property type="entry name" value="NAD(P)-bd_dom_sf"/>
</dbReference>
<protein>
    <submittedName>
        <fullName evidence="9">Type I glyceraldehyde-3-phosphate dehydrogenase</fullName>
    </submittedName>
</protein>
<feature type="binding site" evidence="5">
    <location>
        <position position="328"/>
    </location>
    <ligand>
        <name>NAD(+)</name>
        <dbReference type="ChEBI" id="CHEBI:57540"/>
    </ligand>
</feature>
<feature type="binding site" evidence="5">
    <location>
        <position position="127"/>
    </location>
    <ligand>
        <name>NAD(+)</name>
        <dbReference type="ChEBI" id="CHEBI:57540"/>
    </ligand>
</feature>
<feature type="binding site" evidence="4">
    <location>
        <position position="245"/>
    </location>
    <ligand>
        <name>D-glyceraldehyde 3-phosphate</name>
        <dbReference type="ChEBI" id="CHEBI:59776"/>
    </ligand>
</feature>
<keyword evidence="5" id="KW-0547">Nucleotide-binding</keyword>
<evidence type="ECO:0000256" key="2">
    <source>
        <dbReference type="ARBA" id="ARBA00023002"/>
    </source>
</evidence>
<proteinExistence type="inferred from homology"/>
<dbReference type="EMBL" id="MFAC01000031">
    <property type="protein sequence ID" value="OGD66475.1"/>
    <property type="molecule type" value="Genomic_DNA"/>
</dbReference>
<dbReference type="Gene3D" id="3.40.50.720">
    <property type="entry name" value="NAD(P)-binding Rossmann-like Domain"/>
    <property type="match status" value="1"/>
</dbReference>
<feature type="domain" description="Glyceraldehyde 3-phosphate dehydrogenase NAD(P) binding" evidence="8">
    <location>
        <begin position="4"/>
        <end position="163"/>
    </location>
</feature>
<dbReference type="GO" id="GO:0016620">
    <property type="term" value="F:oxidoreductase activity, acting on the aldehyde or oxo group of donors, NAD or NADP as acceptor"/>
    <property type="evidence" value="ECO:0007669"/>
    <property type="project" value="InterPro"/>
</dbReference>
<accession>A0A1F5EGH8</accession>
<feature type="binding site" evidence="5">
    <location>
        <begin position="13"/>
        <end position="14"/>
    </location>
    <ligand>
        <name>NAD(+)</name>
        <dbReference type="ChEBI" id="CHEBI:57540"/>
    </ligand>
</feature>
<dbReference type="GO" id="GO:0051287">
    <property type="term" value="F:NAD binding"/>
    <property type="evidence" value="ECO:0007669"/>
    <property type="project" value="InterPro"/>
</dbReference>
<dbReference type="InterPro" id="IPR020829">
    <property type="entry name" value="GlycerAld_3-P_DH_cat"/>
</dbReference>
<comment type="similarity">
    <text evidence="1 7">Belongs to the glyceraldehyde-3-phosphate dehydrogenase family.</text>
</comment>
<feature type="binding site" evidence="4">
    <location>
        <begin position="222"/>
        <end position="223"/>
    </location>
    <ligand>
        <name>D-glyceraldehyde 3-phosphate</name>
        <dbReference type="ChEBI" id="CHEBI:59776"/>
    </ligand>
</feature>
<dbReference type="PRINTS" id="PR00078">
    <property type="entry name" value="G3PDHDRGNASE"/>
</dbReference>
<dbReference type="PANTHER" id="PTHR43148">
    <property type="entry name" value="GLYCERALDEHYDE-3-PHOSPHATE DEHYDROGENASE 2"/>
    <property type="match status" value="1"/>
</dbReference>
<feature type="binding site" evidence="5">
    <location>
        <position position="35"/>
    </location>
    <ligand>
        <name>NAD(+)</name>
        <dbReference type="ChEBI" id="CHEBI:57540"/>
    </ligand>
</feature>
<evidence type="ECO:0000256" key="5">
    <source>
        <dbReference type="PIRSR" id="PIRSR000149-3"/>
    </source>
</evidence>
<comment type="caution">
    <text evidence="9">The sequence shown here is derived from an EMBL/GenBank/DDBJ whole genome shotgun (WGS) entry which is preliminary data.</text>
</comment>
<sequence>MKKIRIAINGLGRIGRAFLRLAKDTPELELVAVNDIGDIENIAYLLKYDSVYGKNRFDVSATVIGADGNSSIIFDGKKIKFLSEREPSNLPWKNLDIDIVVESTGVFSSYEKSKAHLDAGAKRVVITAPVKDSPPRGISGETILMGVNEDKLKICDISSNGSCTTNAESPILAILNEKIGIEKALLNTIHSYTATQSIIDALNKSDVRRGRAAAINIVPSTTGAASATIKAMPELEGKFDGIALRVPVISGSIADITFITKKNTNIDEVNGALIDAANEERWKGIFTTTKEPLVSSDIIGNTYGAIADLSFTKVVGGNLVKVLSWYDNEVGYANTLVKHIILSGKYIK</sequence>
<evidence type="ECO:0000256" key="3">
    <source>
        <dbReference type="PIRSR" id="PIRSR000149-1"/>
    </source>
</evidence>
<name>A0A1F5EGH8_9BACT</name>
<dbReference type="CDD" id="cd05214">
    <property type="entry name" value="GAPDH_I_N"/>
    <property type="match status" value="1"/>
</dbReference>
<feature type="site" description="Activates thiol group during catalysis" evidence="6">
    <location>
        <position position="190"/>
    </location>
</feature>
<dbReference type="SMART" id="SM00846">
    <property type="entry name" value="Gp_dh_N"/>
    <property type="match status" value="1"/>
</dbReference>
<dbReference type="SUPFAM" id="SSF51735">
    <property type="entry name" value="NAD(P)-binding Rossmann-fold domains"/>
    <property type="match status" value="1"/>
</dbReference>
<evidence type="ECO:0000256" key="4">
    <source>
        <dbReference type="PIRSR" id="PIRSR000149-2"/>
    </source>
</evidence>
<dbReference type="STRING" id="1797580.A2Z61_00400"/>
<feature type="binding site" evidence="4">
    <location>
        <begin position="162"/>
        <end position="164"/>
    </location>
    <ligand>
        <name>D-glyceraldehyde 3-phosphate</name>
        <dbReference type="ChEBI" id="CHEBI:59776"/>
    </ligand>
</feature>
<dbReference type="Gene3D" id="3.30.360.10">
    <property type="entry name" value="Dihydrodipicolinate Reductase, domain 2"/>
    <property type="match status" value="1"/>
</dbReference>
<evidence type="ECO:0000313" key="10">
    <source>
        <dbReference type="Proteomes" id="UP000186029"/>
    </source>
</evidence>
<feature type="binding site" evidence="5">
    <location>
        <position position="85"/>
    </location>
    <ligand>
        <name>NAD(+)</name>
        <dbReference type="ChEBI" id="CHEBI:57540"/>
    </ligand>
</feature>
<dbReference type="FunFam" id="3.30.360.10:FF:000002">
    <property type="entry name" value="Glyceraldehyde-3-phosphate dehydrogenase"/>
    <property type="match status" value="1"/>
</dbReference>
<dbReference type="CDD" id="cd18126">
    <property type="entry name" value="GAPDH_I_C"/>
    <property type="match status" value="1"/>
</dbReference>
<evidence type="ECO:0000256" key="1">
    <source>
        <dbReference type="ARBA" id="ARBA00007406"/>
    </source>
</evidence>
<dbReference type="PIRSF" id="PIRSF000149">
    <property type="entry name" value="GAP_DH"/>
    <property type="match status" value="1"/>
</dbReference>